<reference evidence="1" key="1">
    <citation type="submission" date="2018-11" db="EMBL/GenBank/DDBJ databases">
        <authorList>
            <person name="Alioto T."/>
            <person name="Alioto T."/>
        </authorList>
    </citation>
    <scope>NUCLEOTIDE SEQUENCE</scope>
</reference>
<dbReference type="OrthoDB" id="6130585at2759"/>
<evidence type="ECO:0000313" key="2">
    <source>
        <dbReference type="Proteomes" id="UP000596742"/>
    </source>
</evidence>
<evidence type="ECO:0000313" key="1">
    <source>
        <dbReference type="EMBL" id="VDH91576.1"/>
    </source>
</evidence>
<name>A0A8B6BKB5_MYTGA</name>
<organism evidence="1 2">
    <name type="scientific">Mytilus galloprovincialis</name>
    <name type="common">Mediterranean mussel</name>
    <dbReference type="NCBI Taxonomy" id="29158"/>
    <lineage>
        <taxon>Eukaryota</taxon>
        <taxon>Metazoa</taxon>
        <taxon>Spiralia</taxon>
        <taxon>Lophotrochozoa</taxon>
        <taxon>Mollusca</taxon>
        <taxon>Bivalvia</taxon>
        <taxon>Autobranchia</taxon>
        <taxon>Pteriomorphia</taxon>
        <taxon>Mytilida</taxon>
        <taxon>Mytiloidea</taxon>
        <taxon>Mytilidae</taxon>
        <taxon>Mytilinae</taxon>
        <taxon>Mytilus</taxon>
    </lineage>
</organism>
<sequence>MAVIRDTFDCNKLQFNRSHRIYEEPKQSSSVSSFREKTVYSDIDPPTTETSFTHEPYIISTSDTESPPTLETKVHRKRSSIQIVQPFEQIAFKDITESAVREVMHYEQTSPTSPVDIFQTSNSYVESRNLSRFENNLKLFNEIPSDNHTAIPLDTILHWNKEMTDFETLMLTVNYVRLNTISSQFWKRIFLPVIDNNSSMLCRFLLTVISNVKTQTHQEYRTNLMEGLCNAMAKKDSDTSKIISWLITKIYFSKLSYSVKRNIIDIWPATKCNCMDKTRLFCSKTMAIIVEMDALCPELPNSFWEIDVQYICNGRGSNSECSKVHDHLQNSSSTIHLPNKISISSVDSKQLFDEHTNLSLICKSSLKSTGFETNKHRIIQQSCIQLYCKKKGFIPIGDSHFLRTFIGMQTDVLDGSPRLLSHLRVGDQIGTDGYKRGTLGGFVQVRGDKALLTCLHVFLNVDELASDNISLDDGKTVEVKLYRKNRRSTKCGKIRDIAFEMDNAGETSIDAALVELQKTKIDNSDYVDTKNRRLSFTDLGMKSEYLNDSWVDHKDLCFGLARPILQTASVGAVSGYWNAIGPSAMENQARHIELESIEETYSKAILDEIKRIVEVVIKALRQIPIAIYPDDSTIRSCIERTCEPNISPEIKNIVSDVIKNIYPTSNRTSSVEIDRLIHEMVFCTTQSRFSAIIGDVHMQQAFLRQTGTNMTIRRTIRRVYNQLYISNIPFRPGDSGTCIYVLSPKQGCIGMAIANHPLNGCIATPILDILKHFKLRIK</sequence>
<gene>
    <name evidence="1" type="ORF">MGAL_10B063101</name>
</gene>
<keyword evidence="2" id="KW-1185">Reference proteome</keyword>
<accession>A0A8B6BKB5</accession>
<dbReference type="EMBL" id="UYJE01000255">
    <property type="protein sequence ID" value="VDH91576.1"/>
    <property type="molecule type" value="Genomic_DNA"/>
</dbReference>
<dbReference type="Proteomes" id="UP000596742">
    <property type="component" value="Unassembled WGS sequence"/>
</dbReference>
<dbReference type="AlphaFoldDB" id="A0A8B6BKB5"/>
<protein>
    <submittedName>
        <fullName evidence="1">Uncharacterized protein</fullName>
    </submittedName>
</protein>
<proteinExistence type="predicted"/>
<comment type="caution">
    <text evidence="1">The sequence shown here is derived from an EMBL/GenBank/DDBJ whole genome shotgun (WGS) entry which is preliminary data.</text>
</comment>